<protein>
    <submittedName>
        <fullName evidence="1">Uncharacterized protein</fullName>
    </submittedName>
</protein>
<reference evidence="1" key="1">
    <citation type="submission" date="2021-01" db="EMBL/GenBank/DDBJ databases">
        <authorList>
            <consortium name="Genoscope - CEA"/>
            <person name="William W."/>
        </authorList>
    </citation>
    <scope>NUCLEOTIDE SEQUENCE</scope>
</reference>
<dbReference type="OrthoDB" id="298777at2759"/>
<organism evidence="1 2">
    <name type="scientific">Paramecium pentaurelia</name>
    <dbReference type="NCBI Taxonomy" id="43138"/>
    <lineage>
        <taxon>Eukaryota</taxon>
        <taxon>Sar</taxon>
        <taxon>Alveolata</taxon>
        <taxon>Ciliophora</taxon>
        <taxon>Intramacronucleata</taxon>
        <taxon>Oligohymenophorea</taxon>
        <taxon>Peniculida</taxon>
        <taxon>Parameciidae</taxon>
        <taxon>Paramecium</taxon>
    </lineage>
</organism>
<name>A0A8S1T000_9CILI</name>
<dbReference type="EMBL" id="CAJJDO010000014">
    <property type="protein sequence ID" value="CAD8145673.1"/>
    <property type="molecule type" value="Genomic_DNA"/>
</dbReference>
<comment type="caution">
    <text evidence="1">The sequence shown here is derived from an EMBL/GenBank/DDBJ whole genome shotgun (WGS) entry which is preliminary data.</text>
</comment>
<dbReference type="AlphaFoldDB" id="A0A8S1T000"/>
<dbReference type="Proteomes" id="UP000689195">
    <property type="component" value="Unassembled WGS sequence"/>
</dbReference>
<keyword evidence="2" id="KW-1185">Reference proteome</keyword>
<accession>A0A8S1T000</accession>
<dbReference type="PANTHER" id="PTHR33706">
    <property type="entry name" value="MORN VARIANT REPEAT PROTEIN"/>
    <property type="match status" value="1"/>
</dbReference>
<gene>
    <name evidence="1" type="ORF">PPENT_87.1.T0140364</name>
</gene>
<evidence type="ECO:0000313" key="2">
    <source>
        <dbReference type="Proteomes" id="UP000689195"/>
    </source>
</evidence>
<dbReference type="PANTHER" id="PTHR33706:SF1">
    <property type="entry name" value="TPR REPEAT PROTEIN"/>
    <property type="match status" value="1"/>
</dbReference>
<sequence length="498" mass="59407">MNNLVEQKSHLLDEKFEQYDDGTYEYDGILWDYNINPPRKIRTKFLVTFTESKQIYYTQDKICIRIYQYKNISDKHEVMNNLEQIYYLQLIGEYGKNNQKIGKWRATWDGEILKDVGGEYSEDGKKQGQWKEINKNFWREVNLQFYSLAQVYEVGQYVNDQRNGTWKFIYENNEIGGGKYNMDSQKNGKWIDLSSEFWSESQVTYSGEYKNGKKIGIWDVWFYDDNDKKKNQLIGCGLYQEKQGESIKIGRWYELSDEFCKESQIIYSGEYKNDKKVGRWDIFYRRKAKYQFKQIQFLVVEGHMMKNQKQQTQIRLDNGLNWAMGLRKILKQFLQVNIKMVKRQVSGIFNMKENICKIILLIQYDKKYSGGGQYDDKVEKVDSIKIGKWIELFDGFSNISQVIYNGEYINGKQVGRWDILYRKKNDIPFKMIGGGQYDENLYKVDSIKIGVWIELSETFYKYSQIIYNGEYKNGKKVGKWVKIDLMANEQIQEIDYDN</sequence>
<proteinExistence type="predicted"/>
<evidence type="ECO:0000313" key="1">
    <source>
        <dbReference type="EMBL" id="CAD8145673.1"/>
    </source>
</evidence>